<dbReference type="Proteomes" id="UP000596857">
    <property type="component" value="Unassembled WGS sequence"/>
</dbReference>
<dbReference type="Pfam" id="PF00395">
    <property type="entry name" value="SLH"/>
    <property type="match status" value="3"/>
</dbReference>
<sequence length="1864" mass="193205">MSRGLKKYFSLLLVISLFVTGALPASAGTENTAPVSWENLSPLPSGNKVMGVTIGANTVVVVGEGGSVGTFSNYTTWAIRNSGVVNDLNDIINIGSGANAKFVAVGDKGTVITSTDGASWTTQTTGISENISENLNAVVYSGSSLVAVGDSGKIITSSDGGVTWAASTSGVSVNLNAIAYGDSKFVAVGDGGKIINSSDGLAWTPQTSGSTNDLNGISYGGNVFVAAGAAGEILSAPNALGTWTKGTNSIKSDFNSVSFRNNRFFIAGDAGKLIYSATGTNGWSSSVSVAGATDNLMKIKATDFGYFIVGSEGTVFFATASTGGTSSWEKFSSPTSSALKTVTYANNTYITVGTDGLIGTSTDGKVWSKVASGTTNAINGIAYGNSKFVTVGSNGQILTSSNNGTSWTTGTSVDAITLNSIVYGSGLFVAVGNSGKIVVSSDGVNWARISDSKTVNHLNAVTYGNGKYVAVGAGGTIVTSSNGAEWKPEDSKTNGKLLNGISYGSGLFVAVGASGTVVISADSSRWSARTIDGQVNLNGVASGSGVFMAAGDSGNVYYTADPSQTWHPETTGTTKKLNGIGFIAGQDRFIAVGDPGVIIVSYPVLNIPRVISQSPENAEKDIATDAELVLTFNQKVTAASGNINIYKASDLSAPVETIPVDDSTRVTVQNNTVTVNPEKDLDKGTKYAVTIDSDTFYNESEIGNVAIEGDDWSFTTVAKLDETAPIVTAYSPDKGETGVAIDADLTLTFSEDVTKESGNIEIYESTDDVVPVVVIPVQSDNVTILNDVVTIHPTVKLVYNTSYFVNIGDSSFIDPAGNYYAGITDSETWQFTTEEAPDTTPPVVSSYSPEDRATEVATGANLTLTFSENVTKAEGSIEIYNSANSNTPAVTIPVTSENVTVQGNVVTINPEDKLDYSTSYFVKIGSGAFKDTAGNNYAGIANSTTWRFTTTGEPDTAAPTVSAYLPANGATGVGVETNLVLTFSENVSAGEGSIVIYNSASDKSVATISASDLTILNDVVTVNPADNLEYDTSYFVQITDDAFTDTAGNYFAGISDSTTWQFTTAAAPDTTAPTVTAFSPEPGATEVGIDANLTLTFSENVTAGEGNIVIYNSANNAPVATIPAASGNVTTQNHVVTINPGDDLKYSTSYYVRIGTGAFKDTSGNSYAGINDSGVWNFTTTGVPDRTSPTVSTYSPEPWATEVALGANLVLTFSENVKKAEGSIEIFKSTDEIHPIVTIPVTSDIVTIQNNVVTINPADNLEHGTSYFVRITEGAFRDNAGNSFAGIAGITAWRFVTASGPDTAAPLVTAYSPADNATQVSTSAALSLTFNENVLAGDANIDIVNAADDMIVTTIKAGNQALVTITNATVSINTGGLLKQGGSYYVLIHPGAFTDESGNSFAGVADKTVWNFSTVPVPVTPTDPPASGSGGSGGAAPVATPSTQTETINLNVENGSTQGSNVSSVVVSRTKDANGVKSDVITFALDQALRAINELKAAGSNIARIIVPDVNDEVAETRLTIPAASSKAFADNQISLDIFTVNAEVKVPGSSLVGFGTDIYFNLVPLKTQQQSADAEARAKAQVQSLSGGGAVTLVGRPVTIDTNLQSRPVTLVLPINNTSLTAEQLKALAVFIEHSDGTKELVKGEIVPFGQTGKSGIQFNVNKFSTFTVVLAQGPAVQVKAYMTGYADGTFQPGKSITRAEIASIIARTFNPSASTSGVAYTDLAAGHWATNAINLVSSSGIMKGYADGSFKPNQTITRAEMATILFRLVTNGQGNAVSFSDIAGHWAQAAVEVTAKAGMITGYEDGTFRPNQTLTRAEAVTIVNRALGITPLTSAAPRWSDVPAQYWAFSNIQAASVDHTAE</sequence>
<dbReference type="InterPro" id="IPR051465">
    <property type="entry name" value="Cell_Envelope_Struct_Comp"/>
</dbReference>
<dbReference type="Pfam" id="PF13205">
    <property type="entry name" value="Big_5"/>
    <property type="match status" value="7"/>
</dbReference>
<dbReference type="RefSeq" id="WP_171718616.1">
    <property type="nucleotide sequence ID" value="NZ_WHOB01000059.1"/>
</dbReference>
<accession>A0ABX1YLW8</accession>
<feature type="domain" description="SLH" evidence="4">
    <location>
        <begin position="1718"/>
        <end position="1775"/>
    </location>
</feature>
<dbReference type="Gene3D" id="2.60.40.1220">
    <property type="match status" value="4"/>
</dbReference>
<evidence type="ECO:0000256" key="3">
    <source>
        <dbReference type="SAM" id="SignalP"/>
    </source>
</evidence>
<dbReference type="PROSITE" id="PS51272">
    <property type="entry name" value="SLH"/>
    <property type="match status" value="3"/>
</dbReference>
<comment type="caution">
    <text evidence="5">The sequence shown here is derived from an EMBL/GenBank/DDBJ whole genome shotgun (WGS) entry which is preliminary data.</text>
</comment>
<keyword evidence="1 3" id="KW-0732">Signal</keyword>
<feature type="signal peptide" evidence="3">
    <location>
        <begin position="1"/>
        <end position="27"/>
    </location>
</feature>
<evidence type="ECO:0000259" key="4">
    <source>
        <dbReference type="PROSITE" id="PS51272"/>
    </source>
</evidence>
<dbReference type="InterPro" id="IPR032812">
    <property type="entry name" value="SbsA_Ig"/>
</dbReference>
<name>A0ABX1YLW8_9BACL</name>
<keyword evidence="6" id="KW-1185">Reference proteome</keyword>
<dbReference type="InterPro" id="IPR015943">
    <property type="entry name" value="WD40/YVTN_repeat-like_dom_sf"/>
</dbReference>
<dbReference type="InterPro" id="IPR001119">
    <property type="entry name" value="SLH_dom"/>
</dbReference>
<evidence type="ECO:0000256" key="1">
    <source>
        <dbReference type="ARBA" id="ARBA00022729"/>
    </source>
</evidence>
<feature type="chain" id="PRO_5047072429" description="SLH domain-containing protein" evidence="3">
    <location>
        <begin position="28"/>
        <end position="1864"/>
    </location>
</feature>
<dbReference type="InterPro" id="IPR014755">
    <property type="entry name" value="Cu-Rt/internalin_Ig-like"/>
</dbReference>
<feature type="domain" description="SLH" evidence="4">
    <location>
        <begin position="1655"/>
        <end position="1716"/>
    </location>
</feature>
<dbReference type="EMBL" id="WHOB01000059">
    <property type="protein sequence ID" value="NOU81096.1"/>
    <property type="molecule type" value="Genomic_DNA"/>
</dbReference>
<evidence type="ECO:0000313" key="5">
    <source>
        <dbReference type="EMBL" id="NOU81096.1"/>
    </source>
</evidence>
<organism evidence="5 6">
    <name type="scientific">Paenibacillus phytohabitans</name>
    <dbReference type="NCBI Taxonomy" id="2654978"/>
    <lineage>
        <taxon>Bacteria</taxon>
        <taxon>Bacillati</taxon>
        <taxon>Bacillota</taxon>
        <taxon>Bacilli</taxon>
        <taxon>Bacillales</taxon>
        <taxon>Paenibacillaceae</taxon>
        <taxon>Paenibacillus</taxon>
    </lineage>
</organism>
<dbReference type="SUPFAM" id="SSF110296">
    <property type="entry name" value="Oligoxyloglucan reducing end-specific cellobiohydrolase"/>
    <property type="match status" value="2"/>
</dbReference>
<reference evidence="5 6" key="1">
    <citation type="submission" date="2019-10" db="EMBL/GenBank/DDBJ databases">
        <title>Description of Paenibacillus terricola sp. nov.</title>
        <authorList>
            <person name="Carlier A."/>
            <person name="Qi S."/>
        </authorList>
    </citation>
    <scope>NUCLEOTIDE SEQUENCE [LARGE SCALE GENOMIC DNA]</scope>
    <source>
        <strain evidence="5 6">LMG 31459</strain>
    </source>
</reference>
<dbReference type="Gene3D" id="2.130.10.10">
    <property type="entry name" value="YVTN repeat-like/Quinoprotein amine dehydrogenase"/>
    <property type="match status" value="1"/>
</dbReference>
<evidence type="ECO:0000256" key="2">
    <source>
        <dbReference type="SAM" id="MobiDB-lite"/>
    </source>
</evidence>
<gene>
    <name evidence="5" type="ORF">GC101_19725</name>
</gene>
<dbReference type="PANTHER" id="PTHR43308:SF5">
    <property type="entry name" value="S-LAYER PROTEIN _ PEPTIDOGLYCAN ENDO-BETA-N-ACETYLGLUCOSAMINIDASE"/>
    <property type="match status" value="1"/>
</dbReference>
<protein>
    <recommendedName>
        <fullName evidence="4">SLH domain-containing protein</fullName>
    </recommendedName>
</protein>
<evidence type="ECO:0000313" key="6">
    <source>
        <dbReference type="Proteomes" id="UP000596857"/>
    </source>
</evidence>
<dbReference type="PANTHER" id="PTHR43308">
    <property type="entry name" value="OUTER MEMBRANE PROTEIN ALPHA-RELATED"/>
    <property type="match status" value="1"/>
</dbReference>
<proteinExistence type="predicted"/>
<feature type="domain" description="SLH" evidence="4">
    <location>
        <begin position="1776"/>
        <end position="1839"/>
    </location>
</feature>
<feature type="region of interest" description="Disordered" evidence="2">
    <location>
        <begin position="1420"/>
        <end position="1441"/>
    </location>
</feature>